<name>A0A645I092_9ZZZZ</name>
<reference evidence="1" key="1">
    <citation type="submission" date="2019-08" db="EMBL/GenBank/DDBJ databases">
        <authorList>
            <person name="Kucharzyk K."/>
            <person name="Murdoch R.W."/>
            <person name="Higgins S."/>
            <person name="Loffler F."/>
        </authorList>
    </citation>
    <scope>NUCLEOTIDE SEQUENCE</scope>
</reference>
<proteinExistence type="predicted"/>
<dbReference type="AlphaFoldDB" id="A0A645I092"/>
<evidence type="ECO:0000313" key="1">
    <source>
        <dbReference type="EMBL" id="MPN44162.1"/>
    </source>
</evidence>
<comment type="caution">
    <text evidence="1">The sequence shown here is derived from an EMBL/GenBank/DDBJ whole genome shotgun (WGS) entry which is preliminary data.</text>
</comment>
<dbReference type="EMBL" id="VSSQ01103072">
    <property type="protein sequence ID" value="MPN44162.1"/>
    <property type="molecule type" value="Genomic_DNA"/>
</dbReference>
<organism evidence="1">
    <name type="scientific">bioreactor metagenome</name>
    <dbReference type="NCBI Taxonomy" id="1076179"/>
    <lineage>
        <taxon>unclassified sequences</taxon>
        <taxon>metagenomes</taxon>
        <taxon>ecological metagenomes</taxon>
    </lineage>
</organism>
<protein>
    <submittedName>
        <fullName evidence="1">Uncharacterized protein</fullName>
    </submittedName>
</protein>
<sequence length="39" mass="4835">MKVFMIRDMDSPIHIFINRDIQDRLHIKKIIQNMFQNHP</sequence>
<accession>A0A645I092</accession>
<gene>
    <name evidence="1" type="ORF">SDC9_191723</name>
</gene>